<accession>A0ABS4EWH4</accession>
<evidence type="ECO:0000313" key="2">
    <source>
        <dbReference type="Proteomes" id="UP000823786"/>
    </source>
</evidence>
<name>A0ABS4EWH4_9HYPH</name>
<sequence length="95" mass="10821">MTPTDRSKWRFKKHDQLETQTLLEWGVASVPSHHVVMRVGYAISRQEWDEYQKTDRAPHQIQAVMSPTAAKELAAQLVLYAEWAELATDTTPNAG</sequence>
<keyword evidence="2" id="KW-1185">Reference proteome</keyword>
<proteinExistence type="predicted"/>
<protein>
    <submittedName>
        <fullName evidence="1">F0F1-type ATP synthase epsilon subunit</fullName>
    </submittedName>
</protein>
<gene>
    <name evidence="1" type="ORF">J2Z75_005813</name>
</gene>
<organism evidence="1 2">
    <name type="scientific">Rhizobium herbae</name>
    <dbReference type="NCBI Taxonomy" id="508661"/>
    <lineage>
        <taxon>Bacteria</taxon>
        <taxon>Pseudomonadati</taxon>
        <taxon>Pseudomonadota</taxon>
        <taxon>Alphaproteobacteria</taxon>
        <taxon>Hyphomicrobiales</taxon>
        <taxon>Rhizobiaceae</taxon>
        <taxon>Rhizobium/Agrobacterium group</taxon>
        <taxon>Rhizobium</taxon>
    </lineage>
</organism>
<dbReference type="Proteomes" id="UP000823786">
    <property type="component" value="Unassembled WGS sequence"/>
</dbReference>
<dbReference type="RefSeq" id="WP_209857330.1">
    <property type="nucleotide sequence ID" value="NZ_JAGGJV010000016.1"/>
</dbReference>
<dbReference type="EMBL" id="JAGGJV010000016">
    <property type="protein sequence ID" value="MBP1862282.1"/>
    <property type="molecule type" value="Genomic_DNA"/>
</dbReference>
<evidence type="ECO:0000313" key="1">
    <source>
        <dbReference type="EMBL" id="MBP1862282.1"/>
    </source>
</evidence>
<reference evidence="1 2" key="1">
    <citation type="submission" date="2021-03" db="EMBL/GenBank/DDBJ databases">
        <title>Genomic Encyclopedia of Type Strains, Phase IV (KMG-IV): sequencing the most valuable type-strain genomes for metagenomic binning, comparative biology and taxonomic classification.</title>
        <authorList>
            <person name="Goeker M."/>
        </authorList>
    </citation>
    <scope>NUCLEOTIDE SEQUENCE [LARGE SCALE GENOMIC DNA]</scope>
    <source>
        <strain evidence="1 2">DSM 26427</strain>
    </source>
</reference>
<comment type="caution">
    <text evidence="1">The sequence shown here is derived from an EMBL/GenBank/DDBJ whole genome shotgun (WGS) entry which is preliminary data.</text>
</comment>